<sequence length="714" mass="79185">MSAEEVEVQALGRSAFLGQLYSASTGTLINVSLFPEHALEAATVSEPMPMTDMSFSEVRNSQKRAHLLRVSASVSLSILGGSVELKGAGKYLDSSDTDEDSTTISGVVRCRTVHKRLDLADNGIMHAVLVDSNALKSMGATHVVSGITYGGTLLGNLSETRSQARSNQNIQGDFSLKVLQSLGSLAGAEGSAALTEEEVKYLQTASFTTSLVADYVDYESRPPVKPEQMILEIEKGLPNFTSEVADVGKDKTIGVPVDLVMTPLSYFDQFSTEIVFRELAETDLATLRTFYDDISTLDRRRRSLLLEVQDKLDNASPPYKDWFPSFHELCLLRSNTVQVLFVDTRIKLGNFLRNYRTQTNASATVADFLTSAKPQYEMEMDLMKRDTAGWQNLLWLHRTAAAHHYPLATVDKVKELMNRGELDSIIVNLIPVSAEISGLLSAYRELGDEVRKWREQMNTNSGGSGTTEYLSLYADPLRDTVVMQLENSKGSISHALATARETLSPTCLMYGYRKDLNRRSWMALNHEHWGVVINQLAKTRYVGFLKDASPHGVGTMTYVSGFSYTGDWLLGKRDGNGQLHREGRILEEGYFIDDIPPSAGDIFSPEWAVPVEVTVYHEEIRTIPGVSGGRVESRNVLVANGPSIESGPYSEERQSWAWPDERVSWNGEEGTILFFNDKYDPFPPRIGPDPAHPKKGFLPSPRTRPVKVEAMLLK</sequence>
<gene>
    <name evidence="2" type="ORF">VFPFJ_11272</name>
</gene>
<reference evidence="2 3" key="1">
    <citation type="submission" date="2016-02" db="EMBL/GenBank/DDBJ databases">
        <title>Biosynthesis of antibiotic leucinostatins and their inhibition on Phytophthora in bio-control Purpureocillium lilacinum.</title>
        <authorList>
            <person name="Wang G."/>
            <person name="Liu Z."/>
            <person name="Lin R."/>
            <person name="Li E."/>
            <person name="Mao Z."/>
            <person name="Ling J."/>
            <person name="Yin W."/>
            <person name="Xie B."/>
        </authorList>
    </citation>
    <scope>NUCLEOTIDE SEQUENCE [LARGE SCALE GENOMIC DNA]</scope>
    <source>
        <strain evidence="2">PLFJ-1</strain>
    </source>
</reference>
<dbReference type="EMBL" id="LSBI01000026">
    <property type="protein sequence ID" value="OAQ65550.1"/>
    <property type="molecule type" value="Genomic_DNA"/>
</dbReference>
<dbReference type="PANTHER" id="PTHR31594:SF14">
    <property type="entry name" value="FIBRONECTIN TYPE-III DOMAIN-CONTAINING PROTEIN"/>
    <property type="match status" value="1"/>
</dbReference>
<evidence type="ECO:0000259" key="1">
    <source>
        <dbReference type="Pfam" id="PF24674"/>
    </source>
</evidence>
<protein>
    <submittedName>
        <fullName evidence="2">Neoverrucotoxin subunit alpha-like</fullName>
    </submittedName>
</protein>
<evidence type="ECO:0000313" key="2">
    <source>
        <dbReference type="EMBL" id="OAQ65550.1"/>
    </source>
</evidence>
<feature type="domain" description="SNTX MACPF/CDC-like" evidence="1">
    <location>
        <begin position="9"/>
        <end position="188"/>
    </location>
</feature>
<dbReference type="AlphaFoldDB" id="A0A179FK11"/>
<dbReference type="PANTHER" id="PTHR31594">
    <property type="entry name" value="AIG1-TYPE G DOMAIN-CONTAINING PROTEIN"/>
    <property type="match status" value="1"/>
</dbReference>
<dbReference type="Gene3D" id="2.20.110.10">
    <property type="entry name" value="Histone H3 K4-specific methyltransferase SET7/9 N-terminal domain"/>
    <property type="match status" value="1"/>
</dbReference>
<proteinExistence type="predicted"/>
<name>A0A179FK11_PURLI</name>
<accession>A0A179FK11</accession>
<comment type="caution">
    <text evidence="2">The sequence shown here is derived from an EMBL/GenBank/DDBJ whole genome shotgun (WGS) entry which is preliminary data.</text>
</comment>
<dbReference type="InterPro" id="IPR052090">
    <property type="entry name" value="Cytolytic_pore-forming_toxin"/>
</dbReference>
<dbReference type="Pfam" id="PF24674">
    <property type="entry name" value="MACPF_SNTX"/>
    <property type="match status" value="1"/>
</dbReference>
<evidence type="ECO:0000313" key="3">
    <source>
        <dbReference type="Proteomes" id="UP000078340"/>
    </source>
</evidence>
<dbReference type="Proteomes" id="UP000078340">
    <property type="component" value="Unassembled WGS sequence"/>
</dbReference>
<organism evidence="2 3">
    <name type="scientific">Purpureocillium lilacinum</name>
    <name type="common">Paecilomyces lilacinus</name>
    <dbReference type="NCBI Taxonomy" id="33203"/>
    <lineage>
        <taxon>Eukaryota</taxon>
        <taxon>Fungi</taxon>
        <taxon>Dikarya</taxon>
        <taxon>Ascomycota</taxon>
        <taxon>Pezizomycotina</taxon>
        <taxon>Sordariomycetes</taxon>
        <taxon>Hypocreomycetidae</taxon>
        <taxon>Hypocreales</taxon>
        <taxon>Ophiocordycipitaceae</taxon>
        <taxon>Purpureocillium</taxon>
    </lineage>
</organism>
<dbReference type="OMA" id="RVENWRY"/>
<dbReference type="SUPFAM" id="SSF82185">
    <property type="entry name" value="Histone H3 K4-specific methyltransferase SET7/9 N-terminal domain"/>
    <property type="match status" value="1"/>
</dbReference>
<dbReference type="InterPro" id="IPR056072">
    <property type="entry name" value="SNTX_MACPF/CDC-like_dom"/>
</dbReference>